<gene>
    <name evidence="2" type="ORF">GLOTRDRAFT_132970</name>
</gene>
<dbReference type="RefSeq" id="XP_007870048.1">
    <property type="nucleotide sequence ID" value="XM_007871857.1"/>
</dbReference>
<dbReference type="STRING" id="670483.S7PWA7"/>
<keyword evidence="3" id="KW-1185">Reference proteome</keyword>
<evidence type="ECO:0008006" key="4">
    <source>
        <dbReference type="Google" id="ProtNLM"/>
    </source>
</evidence>
<dbReference type="KEGG" id="gtr:GLOTRDRAFT_132970"/>
<evidence type="ECO:0000256" key="1">
    <source>
        <dbReference type="SAM" id="MobiDB-lite"/>
    </source>
</evidence>
<dbReference type="Proteomes" id="UP000030669">
    <property type="component" value="Unassembled WGS sequence"/>
</dbReference>
<evidence type="ECO:0000313" key="2">
    <source>
        <dbReference type="EMBL" id="EPQ51602.1"/>
    </source>
</evidence>
<sequence>MNIIEHLWDHLKWKVQARDPAPKNLDELWAAIVEEWYRIDVATVHRLYSSSPRRALALKKAKGANTNSEGTRFEMNLPPGSKEWGIQG</sequence>
<evidence type="ECO:0000313" key="3">
    <source>
        <dbReference type="Proteomes" id="UP000030669"/>
    </source>
</evidence>
<dbReference type="OMA" id="CVALHED"/>
<dbReference type="eggNOG" id="KOG4740">
    <property type="taxonomic scope" value="Eukaryota"/>
</dbReference>
<accession>S7PWA7</accession>
<organism evidence="2 3">
    <name type="scientific">Gloeophyllum trabeum (strain ATCC 11539 / FP-39264 / Madison 617)</name>
    <name type="common">Brown rot fungus</name>
    <dbReference type="NCBI Taxonomy" id="670483"/>
    <lineage>
        <taxon>Eukaryota</taxon>
        <taxon>Fungi</taxon>
        <taxon>Dikarya</taxon>
        <taxon>Basidiomycota</taxon>
        <taxon>Agaricomycotina</taxon>
        <taxon>Agaricomycetes</taxon>
        <taxon>Gloeophyllales</taxon>
        <taxon>Gloeophyllaceae</taxon>
        <taxon>Gloeophyllum</taxon>
    </lineage>
</organism>
<dbReference type="InterPro" id="IPR036397">
    <property type="entry name" value="RNaseH_sf"/>
</dbReference>
<dbReference type="GO" id="GO:0003676">
    <property type="term" value="F:nucleic acid binding"/>
    <property type="evidence" value="ECO:0007669"/>
    <property type="project" value="InterPro"/>
</dbReference>
<name>S7PWA7_GLOTA</name>
<dbReference type="OrthoDB" id="2753252at2759"/>
<proteinExistence type="predicted"/>
<feature type="region of interest" description="Disordered" evidence="1">
    <location>
        <begin position="59"/>
        <end position="88"/>
    </location>
</feature>
<reference evidence="2 3" key="1">
    <citation type="journal article" date="2012" name="Science">
        <title>The Paleozoic origin of enzymatic lignin decomposition reconstructed from 31 fungal genomes.</title>
        <authorList>
            <person name="Floudas D."/>
            <person name="Binder M."/>
            <person name="Riley R."/>
            <person name="Barry K."/>
            <person name="Blanchette R.A."/>
            <person name="Henrissat B."/>
            <person name="Martinez A.T."/>
            <person name="Otillar R."/>
            <person name="Spatafora J.W."/>
            <person name="Yadav J.S."/>
            <person name="Aerts A."/>
            <person name="Benoit I."/>
            <person name="Boyd A."/>
            <person name="Carlson A."/>
            <person name="Copeland A."/>
            <person name="Coutinho P.M."/>
            <person name="de Vries R.P."/>
            <person name="Ferreira P."/>
            <person name="Findley K."/>
            <person name="Foster B."/>
            <person name="Gaskell J."/>
            <person name="Glotzer D."/>
            <person name="Gorecki P."/>
            <person name="Heitman J."/>
            <person name="Hesse C."/>
            <person name="Hori C."/>
            <person name="Igarashi K."/>
            <person name="Jurgens J.A."/>
            <person name="Kallen N."/>
            <person name="Kersten P."/>
            <person name="Kohler A."/>
            <person name="Kuees U."/>
            <person name="Kumar T.K.A."/>
            <person name="Kuo A."/>
            <person name="LaButti K."/>
            <person name="Larrondo L.F."/>
            <person name="Lindquist E."/>
            <person name="Ling A."/>
            <person name="Lombard V."/>
            <person name="Lucas S."/>
            <person name="Lundell T."/>
            <person name="Martin R."/>
            <person name="McLaughlin D.J."/>
            <person name="Morgenstern I."/>
            <person name="Morin E."/>
            <person name="Murat C."/>
            <person name="Nagy L.G."/>
            <person name="Nolan M."/>
            <person name="Ohm R.A."/>
            <person name="Patyshakuliyeva A."/>
            <person name="Rokas A."/>
            <person name="Ruiz-Duenas F.J."/>
            <person name="Sabat G."/>
            <person name="Salamov A."/>
            <person name="Samejima M."/>
            <person name="Schmutz J."/>
            <person name="Slot J.C."/>
            <person name="St John F."/>
            <person name="Stenlid J."/>
            <person name="Sun H."/>
            <person name="Sun S."/>
            <person name="Syed K."/>
            <person name="Tsang A."/>
            <person name="Wiebenga A."/>
            <person name="Young D."/>
            <person name="Pisabarro A."/>
            <person name="Eastwood D.C."/>
            <person name="Martin F."/>
            <person name="Cullen D."/>
            <person name="Grigoriev I.V."/>
            <person name="Hibbett D.S."/>
        </authorList>
    </citation>
    <scope>NUCLEOTIDE SEQUENCE [LARGE SCALE GENOMIC DNA]</scope>
    <source>
        <strain evidence="2 3">ATCC 11539</strain>
    </source>
</reference>
<dbReference type="GeneID" id="19302619"/>
<protein>
    <recommendedName>
        <fullName evidence="4">Tc1-like transposase DDE domain-containing protein</fullName>
    </recommendedName>
</protein>
<dbReference type="Gene3D" id="3.30.420.10">
    <property type="entry name" value="Ribonuclease H-like superfamily/Ribonuclease H"/>
    <property type="match status" value="1"/>
</dbReference>
<dbReference type="HOGENOM" id="CLU_033666_12_6_1"/>
<dbReference type="AlphaFoldDB" id="S7PWA7"/>
<dbReference type="EMBL" id="KB469310">
    <property type="protein sequence ID" value="EPQ51602.1"/>
    <property type="molecule type" value="Genomic_DNA"/>
</dbReference>